<dbReference type="GO" id="GO:0009313">
    <property type="term" value="P:oligosaccharide catabolic process"/>
    <property type="evidence" value="ECO:0007669"/>
    <property type="project" value="TreeGrafter"/>
</dbReference>
<dbReference type="PANTHER" id="PTHR10357">
    <property type="entry name" value="ALPHA-AMYLASE FAMILY MEMBER"/>
    <property type="match status" value="1"/>
</dbReference>
<accession>A0A6S4GUA6</accession>
<dbReference type="InterPro" id="IPR006047">
    <property type="entry name" value="GH13_cat_dom"/>
</dbReference>
<evidence type="ECO:0000259" key="4">
    <source>
        <dbReference type="SMART" id="SM00642"/>
    </source>
</evidence>
<keyword evidence="2" id="KW-0378">Hydrolase</keyword>
<comment type="similarity">
    <text evidence="1">Belongs to the glycosyl hydrolase 13 family.</text>
</comment>
<sequence>MKTWQNVASLYQIYPRSFQDLNGDGVGDLNGITFRLDYLSDLGVDAIWISPFFTSPMTDFGYDVADYQNVDPIFGGLDDFRMLLDEAHARRIKVMIDLVPCHTSDQHPWFVESRSSRDNPKRNWYVWRDKHNGKEPNNWRSLSGGRAWTYDETTRQYYLHSFLPTQPDLNWDNPEVRQAMQNVVRFWFDMGVDGMRVDAIWGISKDPELGDDSVNSNFYGDPDSYGAFVHDHCKHGPHFREYLHELASVCDEYDDRQMVFEFYPDEQLGDIWPQYREVIQAHPKSSTFFMEHRQNDWHGERTGWNIVNYLQACGDNLPFFCVGNHDQPRVRSRLGFERARALQFLNLLCPGVSVIYYGDEIGMENGQLTDADIRDNFSPNHTPVDSRDLERTPMQWDDTRFAGFSEVKPWLPVNKNRTFINVTEEKKNVYSILNLHRNLLQLRKDMPIFRDGSLEIIHSTGNGFILGIKRELETERAYIFINFADAPQSFFIPEDAEIIASTHSLDLIFKEKSNLTIPGYCGILLIK</sequence>
<evidence type="ECO:0000256" key="3">
    <source>
        <dbReference type="ARBA" id="ARBA00023295"/>
    </source>
</evidence>
<dbReference type="Gene3D" id="3.20.20.80">
    <property type="entry name" value="Glycosidases"/>
    <property type="match status" value="1"/>
</dbReference>
<dbReference type="Pfam" id="PF00128">
    <property type="entry name" value="Alpha-amylase"/>
    <property type="match status" value="1"/>
</dbReference>
<gene>
    <name evidence="5" type="ORF">TM7x_02230</name>
</gene>
<dbReference type="InterPro" id="IPR045857">
    <property type="entry name" value="O16G_dom_2"/>
</dbReference>
<evidence type="ECO:0000256" key="1">
    <source>
        <dbReference type="ARBA" id="ARBA00008061"/>
    </source>
</evidence>
<protein>
    <submittedName>
        <fullName evidence="5">Alpha-amylase</fullName>
    </submittedName>
</protein>
<dbReference type="KEGG" id="sox:TM7x_02230"/>
<dbReference type="FunFam" id="3.90.400.10:FF:000002">
    <property type="entry name" value="Sucrose isomerase"/>
    <property type="match status" value="1"/>
</dbReference>
<dbReference type="InterPro" id="IPR017853">
    <property type="entry name" value="GH"/>
</dbReference>
<dbReference type="RefSeq" id="WP_039327501.1">
    <property type="nucleotide sequence ID" value="NZ_CP007496.1"/>
</dbReference>
<proteinExistence type="inferred from homology"/>
<reference evidence="5 6" key="1">
    <citation type="journal article" date="2015" name="Proc. Natl. Acad. Sci. U.S.A.">
        <title>Cultivation of a human-associated TM7 phylotype reveals a reduced genome and epibiotic parasitic lifestyle.</title>
        <authorList>
            <person name="He X."/>
            <person name="McLean J.S."/>
            <person name="Edlund A."/>
            <person name="Yooseph S."/>
            <person name="Hall A.P."/>
            <person name="Liu S.Y."/>
            <person name="Dorrestein P.C."/>
            <person name="Esquenazi E."/>
            <person name="Hunter R.C."/>
            <person name="Cheng G."/>
            <person name="Nelson K.E."/>
            <person name="Lux R."/>
            <person name="Shi W."/>
        </authorList>
    </citation>
    <scope>NUCLEOTIDE SEQUENCE [LARGE SCALE GENOMIC DNA]</scope>
    <source>
        <strain evidence="5 6">TM7x</strain>
    </source>
</reference>
<evidence type="ECO:0000313" key="5">
    <source>
        <dbReference type="EMBL" id="AJA06507.1"/>
    </source>
</evidence>
<name>A0A6S4GUA6_9BACT</name>
<dbReference type="PANTHER" id="PTHR10357:SF179">
    <property type="entry name" value="NEUTRAL AND BASIC AMINO ACID TRANSPORT PROTEIN RBAT"/>
    <property type="match status" value="1"/>
</dbReference>
<dbReference type="Gene3D" id="3.90.400.10">
    <property type="entry name" value="Oligo-1,6-glucosidase, Domain 2"/>
    <property type="match status" value="1"/>
</dbReference>
<evidence type="ECO:0000256" key="2">
    <source>
        <dbReference type="ARBA" id="ARBA00022801"/>
    </source>
</evidence>
<dbReference type="SUPFAM" id="SSF51445">
    <property type="entry name" value="(Trans)glycosidases"/>
    <property type="match status" value="1"/>
</dbReference>
<dbReference type="AlphaFoldDB" id="A0A6S4GUA6"/>
<feature type="domain" description="Glycosyl hydrolase family 13 catalytic" evidence="4">
    <location>
        <begin position="12"/>
        <end position="391"/>
    </location>
</feature>
<dbReference type="GO" id="GO:0004556">
    <property type="term" value="F:alpha-amylase activity"/>
    <property type="evidence" value="ECO:0007669"/>
    <property type="project" value="TreeGrafter"/>
</dbReference>
<dbReference type="EMBL" id="CP007496">
    <property type="protein sequence ID" value="AJA06507.1"/>
    <property type="molecule type" value="Genomic_DNA"/>
</dbReference>
<keyword evidence="3" id="KW-0326">Glycosidase</keyword>
<keyword evidence="6" id="KW-1185">Reference proteome</keyword>
<dbReference type="Proteomes" id="UP000030902">
    <property type="component" value="Chromosome"/>
</dbReference>
<evidence type="ECO:0000313" key="6">
    <source>
        <dbReference type="Proteomes" id="UP000030902"/>
    </source>
</evidence>
<organism evidence="5 6">
    <name type="scientific">Candidatus Nanosynbacter lyticus</name>
    <dbReference type="NCBI Taxonomy" id="2093824"/>
    <lineage>
        <taxon>Bacteria</taxon>
        <taxon>Candidatus Saccharimonadota</taxon>
        <taxon>Candidatus Saccharimonadia</taxon>
        <taxon>Candidatus Nanosynbacterales</taxon>
        <taxon>Candidatus Nanosynbacteraceae</taxon>
        <taxon>Candidatus Nanosynbacter</taxon>
    </lineage>
</organism>
<dbReference type="SMART" id="SM00642">
    <property type="entry name" value="Aamy"/>
    <property type="match status" value="1"/>
</dbReference>